<protein>
    <recommendedName>
        <fullName evidence="6">Hydroxylamine reductase</fullName>
        <ecNumber evidence="6">1.7.99.1</ecNumber>
    </recommendedName>
    <alternativeName>
        <fullName evidence="6">Hybrid-cluster protein</fullName>
        <shortName evidence="6">HCP</shortName>
    </alternativeName>
    <alternativeName>
        <fullName evidence="6">Prismane protein</fullName>
    </alternativeName>
</protein>
<dbReference type="Gene3D" id="1.20.1270.20">
    <property type="match status" value="1"/>
</dbReference>
<feature type="binding site" evidence="6">
    <location>
        <position position="312"/>
    </location>
    <ligand>
        <name>hybrid [4Fe-2O-2S] cluster</name>
        <dbReference type="ChEBI" id="CHEBI:60519"/>
    </ligand>
</feature>
<evidence type="ECO:0000313" key="7">
    <source>
        <dbReference type="EMBL" id="ASV74050.1"/>
    </source>
</evidence>
<keyword evidence="8" id="KW-1185">Reference proteome</keyword>
<feature type="binding site" evidence="6">
    <location>
        <position position="130"/>
    </location>
    <ligand>
        <name>hybrid [4Fe-2O-2S] cluster</name>
        <dbReference type="ChEBI" id="CHEBI:60519"/>
    </ligand>
</feature>
<comment type="subcellular location">
    <subcellularLocation>
        <location evidence="6">Cytoplasm</location>
    </subcellularLocation>
</comment>
<dbReference type="AlphaFoldDB" id="A0A286RDL1"/>
<evidence type="ECO:0000313" key="8">
    <source>
        <dbReference type="Proteomes" id="UP000215086"/>
    </source>
</evidence>
<reference evidence="7 8" key="1">
    <citation type="journal article" name="Front. Microbiol.">
        <title>Sugar Metabolism of the First Thermophilic Planctomycete Thermogutta terrifontis: Comparative Genomic and Transcriptomic Approaches.</title>
        <authorList>
            <person name="Elcheninov A.G."/>
            <person name="Menzel P."/>
            <person name="Gudbergsdottir S.R."/>
            <person name="Slesarev A.I."/>
            <person name="Kadnikov V.V."/>
            <person name="Krogh A."/>
            <person name="Bonch-Osmolovskaya E.A."/>
            <person name="Peng X."/>
            <person name="Kublanov I.V."/>
        </authorList>
    </citation>
    <scope>NUCLEOTIDE SEQUENCE [LARGE SCALE GENOMIC DNA]</scope>
    <source>
        <strain evidence="7 8">R1</strain>
    </source>
</reference>
<feature type="binding site" evidence="6">
    <location>
        <position position="337"/>
    </location>
    <ligand>
        <name>hybrid [4Fe-2O-2S] cluster</name>
        <dbReference type="ChEBI" id="CHEBI:60519"/>
    </ligand>
</feature>
<dbReference type="GO" id="GO:0042542">
    <property type="term" value="P:response to hydrogen peroxide"/>
    <property type="evidence" value="ECO:0007669"/>
    <property type="project" value="TreeGrafter"/>
</dbReference>
<sequence length="449" mass="49311">MFCNQCEQTSNCTGCVISPGVCGKNEDVQSLQETLLYGVKGMAAYAHHARRLGMVDEEVDAFIENALFATMTNVNFDLDSLFELVLECGRHNLRVMEMLDEGHVRRYGQPSPTTVKEGTQAGPGILVTGHDLRDLEELLKQCEGTPIKVYTHGEMLPAHMYPKLREHPNLAGHYGGAWQKQRREFEEFSGPIVATTNCILIPKDSYKDRVFTTRVTAVPGGTRLKDGDFSPVIKKALECPPLPENIHRESTVGFHHSVILSLADQIVQAVKEGKVRHFFVIGGCDGAEIGRNYFSDYARATPPDSFILTLGCGKYRIRDYDYGTLLGLPRLLDMGQCNNAYGAIKVALGLAEALGCSVNDLPLTLVVSWFEQKAVAVLLTLLYLGVKGITIGPKPPAFITPNVFKILQEKYDLRLIGQTAEDDLRRVLAVRGSDAADTPSVSPKANIAG</sequence>
<dbReference type="InterPro" id="IPR011254">
    <property type="entry name" value="Prismane-like_sf"/>
</dbReference>
<feature type="modified residue" description="Cysteine persulfide" evidence="6">
    <location>
        <position position="284"/>
    </location>
</feature>
<dbReference type="PANTHER" id="PTHR30109">
    <property type="entry name" value="HYDROXYLAMINE REDUCTASE"/>
    <property type="match status" value="1"/>
</dbReference>
<comment type="similarity">
    <text evidence="6">Belongs to the HCP family.</text>
</comment>
<dbReference type="SUPFAM" id="SSF56821">
    <property type="entry name" value="Prismane protein-like"/>
    <property type="match status" value="1"/>
</dbReference>
<dbReference type="RefSeq" id="WP_095414488.1">
    <property type="nucleotide sequence ID" value="NZ_CP018477.1"/>
</dbReference>
<feature type="binding site" evidence="6">
    <location>
        <position position="371"/>
    </location>
    <ligand>
        <name>hybrid [4Fe-2O-2S] cluster</name>
        <dbReference type="ChEBI" id="CHEBI:60519"/>
    </ligand>
</feature>
<feature type="binding site" description="via persulfide group" evidence="6">
    <location>
        <position position="284"/>
    </location>
    <ligand>
        <name>hybrid [4Fe-2O-2S] cluster</name>
        <dbReference type="ChEBI" id="CHEBI:60519"/>
    </ligand>
</feature>
<dbReference type="OrthoDB" id="9761526at2"/>
<feature type="binding site" evidence="6">
    <location>
        <position position="3"/>
    </location>
    <ligand>
        <name>[4Fe-4S] cluster</name>
        <dbReference type="ChEBI" id="CHEBI:49883"/>
    </ligand>
</feature>
<dbReference type="HAMAP" id="MF_00069">
    <property type="entry name" value="Hydroxylam_reduct"/>
    <property type="match status" value="1"/>
</dbReference>
<evidence type="ECO:0000256" key="1">
    <source>
        <dbReference type="ARBA" id="ARBA00022490"/>
    </source>
</evidence>
<evidence type="ECO:0000256" key="4">
    <source>
        <dbReference type="ARBA" id="ARBA00023004"/>
    </source>
</evidence>
<keyword evidence="6" id="KW-0004">4Fe-4S</keyword>
<comment type="catalytic activity">
    <reaction evidence="6">
        <text>A + NH4(+) + H2O = hydroxylamine + AH2 + H(+)</text>
        <dbReference type="Rhea" id="RHEA:22052"/>
        <dbReference type="ChEBI" id="CHEBI:13193"/>
        <dbReference type="ChEBI" id="CHEBI:15377"/>
        <dbReference type="ChEBI" id="CHEBI:15378"/>
        <dbReference type="ChEBI" id="CHEBI:15429"/>
        <dbReference type="ChEBI" id="CHEBI:17499"/>
        <dbReference type="ChEBI" id="CHEBI:28938"/>
        <dbReference type="EC" id="1.7.99.1"/>
    </reaction>
</comment>
<dbReference type="NCBIfam" id="NF003658">
    <property type="entry name" value="PRK05290.1"/>
    <property type="match status" value="1"/>
</dbReference>
<feature type="binding site" evidence="6">
    <location>
        <position position="198"/>
    </location>
    <ligand>
        <name>hybrid [4Fe-2O-2S] cluster</name>
        <dbReference type="ChEBI" id="CHEBI:60519"/>
    </ligand>
</feature>
<dbReference type="InterPro" id="IPR016100">
    <property type="entry name" value="Prismane_a-bundle"/>
</dbReference>
<dbReference type="GO" id="GO:0004601">
    <property type="term" value="F:peroxidase activity"/>
    <property type="evidence" value="ECO:0007669"/>
    <property type="project" value="TreeGrafter"/>
</dbReference>
<evidence type="ECO:0000256" key="2">
    <source>
        <dbReference type="ARBA" id="ARBA00022723"/>
    </source>
</evidence>
<dbReference type="GO" id="GO:0051539">
    <property type="term" value="F:4 iron, 4 sulfur cluster binding"/>
    <property type="evidence" value="ECO:0007669"/>
    <property type="project" value="UniProtKB-KW"/>
</dbReference>
<feature type="binding site" evidence="6">
    <location>
        <position position="6"/>
    </location>
    <ligand>
        <name>[4Fe-4S] cluster</name>
        <dbReference type="ChEBI" id="CHEBI:49883"/>
    </ligand>
</feature>
<dbReference type="GO" id="GO:0046872">
    <property type="term" value="F:metal ion binding"/>
    <property type="evidence" value="ECO:0007669"/>
    <property type="project" value="UniProtKB-KW"/>
</dbReference>
<comment type="cofactor">
    <cofactor evidence="6">
        <name>[4Fe-4S] cluster</name>
        <dbReference type="ChEBI" id="CHEBI:49883"/>
    </cofactor>
    <text evidence="6">Binds 1 [4Fe-4S] cluster.</text>
</comment>
<dbReference type="Proteomes" id="UP000215086">
    <property type="component" value="Chromosome"/>
</dbReference>
<dbReference type="GO" id="GO:0005737">
    <property type="term" value="C:cytoplasm"/>
    <property type="evidence" value="ECO:0007669"/>
    <property type="project" value="UniProtKB-SubCell"/>
</dbReference>
<dbReference type="InterPro" id="IPR016099">
    <property type="entry name" value="Prismane-like_a/b-sand"/>
</dbReference>
<name>A0A286RDL1_9BACT</name>
<feature type="binding site" evidence="6">
    <location>
        <position position="15"/>
    </location>
    <ligand>
        <name>[4Fe-4S] cluster</name>
        <dbReference type="ChEBI" id="CHEBI:49883"/>
    </ligand>
</feature>
<dbReference type="InterPro" id="IPR010048">
    <property type="entry name" value="Hydroxylam_reduct"/>
</dbReference>
<dbReference type="InterPro" id="IPR004137">
    <property type="entry name" value="HCP/CODH"/>
</dbReference>
<feature type="binding site" evidence="6">
    <location>
        <position position="154"/>
    </location>
    <ligand>
        <name>hybrid [4Fe-2O-2S] cluster</name>
        <dbReference type="ChEBI" id="CHEBI:60519"/>
    </ligand>
</feature>
<proteinExistence type="inferred from homology"/>
<evidence type="ECO:0000256" key="6">
    <source>
        <dbReference type="HAMAP-Rule" id="MF_00069"/>
    </source>
</evidence>
<dbReference type="KEGG" id="ttf:THTE_1448"/>
<dbReference type="FunFam" id="3.40.50.2030:FF:000001">
    <property type="entry name" value="Hydroxylamine reductase"/>
    <property type="match status" value="1"/>
</dbReference>
<dbReference type="CDD" id="cd01914">
    <property type="entry name" value="HCP"/>
    <property type="match status" value="1"/>
</dbReference>
<keyword evidence="2 6" id="KW-0479">Metal-binding</keyword>
<keyword evidence="1 6" id="KW-0963">Cytoplasm</keyword>
<organism evidence="7 8">
    <name type="scientific">Thermogutta terrifontis</name>
    <dbReference type="NCBI Taxonomy" id="1331910"/>
    <lineage>
        <taxon>Bacteria</taxon>
        <taxon>Pseudomonadati</taxon>
        <taxon>Planctomycetota</taxon>
        <taxon>Planctomycetia</taxon>
        <taxon>Pirellulales</taxon>
        <taxon>Thermoguttaceae</taxon>
        <taxon>Thermogutta</taxon>
    </lineage>
</organism>
<feature type="binding site" evidence="6">
    <location>
        <position position="22"/>
    </location>
    <ligand>
        <name>[4Fe-4S] cluster</name>
        <dbReference type="ChEBI" id="CHEBI:49883"/>
    </ligand>
</feature>
<feature type="binding site" evidence="6">
    <location>
        <position position="373"/>
    </location>
    <ligand>
        <name>hybrid [4Fe-2O-2S] cluster</name>
        <dbReference type="ChEBI" id="CHEBI:60519"/>
    </ligand>
</feature>
<dbReference type="EMBL" id="CP018477">
    <property type="protein sequence ID" value="ASV74050.1"/>
    <property type="molecule type" value="Genomic_DNA"/>
</dbReference>
<dbReference type="NCBIfam" id="TIGR01703">
    <property type="entry name" value="hybrid_clust"/>
    <property type="match status" value="1"/>
</dbReference>
<accession>A0A286RDL1</accession>
<dbReference type="Gene3D" id="3.40.50.2030">
    <property type="match status" value="2"/>
</dbReference>
<dbReference type="GO" id="GO:0050418">
    <property type="term" value="F:hydroxylamine reductase activity"/>
    <property type="evidence" value="ECO:0007669"/>
    <property type="project" value="UniProtKB-UniRule"/>
</dbReference>
<dbReference type="EC" id="1.7.99.1" evidence="6"/>
<dbReference type="PANTHER" id="PTHR30109:SF0">
    <property type="entry name" value="HYDROXYLAMINE REDUCTASE"/>
    <property type="match status" value="1"/>
</dbReference>
<comment type="function">
    <text evidence="6">Catalyzes the reduction of hydroxylamine to form NH(3) and H(2)O.</text>
</comment>
<keyword evidence="4 6" id="KW-0408">Iron</keyword>
<dbReference type="Pfam" id="PF03063">
    <property type="entry name" value="Prismane"/>
    <property type="match status" value="2"/>
</dbReference>
<evidence type="ECO:0000256" key="3">
    <source>
        <dbReference type="ARBA" id="ARBA00023002"/>
    </source>
</evidence>
<comment type="cofactor">
    <cofactor evidence="6">
        <name>hybrid [4Fe-2O-2S] cluster</name>
        <dbReference type="ChEBI" id="CHEBI:60519"/>
    </cofactor>
    <text evidence="6">Binds 1 hybrid [4Fe-2O-2S] cluster.</text>
</comment>
<gene>
    <name evidence="6" type="primary">hcp</name>
    <name evidence="7" type="ORF">THTE_1448</name>
</gene>
<keyword evidence="3 6" id="KW-0560">Oxidoreductase</keyword>
<keyword evidence="5 6" id="KW-0411">Iron-sulfur</keyword>
<evidence type="ECO:0000256" key="5">
    <source>
        <dbReference type="ARBA" id="ARBA00023014"/>
    </source>
</evidence>